<dbReference type="AlphaFoldDB" id="A0A5R8M7H1"/>
<reference evidence="4 5" key="1">
    <citation type="journal article" date="2007" name="Int. J. Syst. Evol. Microbiol.">
        <title>Halomonas saccharevitans sp. nov., Halomonas arcis sp. nov. and Halomonas subterranea sp. nov., halophilic bacteria isolated from hypersaline environments of China.</title>
        <authorList>
            <person name="Xu X.W."/>
            <person name="Wu Y.H."/>
            <person name="Zhou Z."/>
            <person name="Wang C.S."/>
            <person name="Zhou Y.G."/>
            <person name="Zhang H.B."/>
            <person name="Wang Y."/>
            <person name="Wu M."/>
        </authorList>
    </citation>
    <scope>NUCLEOTIDE SEQUENCE [LARGE SCALE GENOMIC DNA]</scope>
    <source>
        <strain evidence="4 5">TBZ3</strain>
    </source>
</reference>
<dbReference type="SUPFAM" id="SSF51735">
    <property type="entry name" value="NAD(P)-binding Rossmann-fold domains"/>
    <property type="match status" value="1"/>
</dbReference>
<dbReference type="PANTHER" id="PTHR43318">
    <property type="entry name" value="UDP-N-ACETYLGLUCOSAMINE 4,6-DEHYDRATASE"/>
    <property type="match status" value="1"/>
</dbReference>
<keyword evidence="5" id="KW-1185">Reference proteome</keyword>
<dbReference type="InterPro" id="IPR051203">
    <property type="entry name" value="Polysaccharide_Synthase-Rel"/>
</dbReference>
<keyword evidence="2" id="KW-1133">Transmembrane helix</keyword>
<dbReference type="RefSeq" id="WP_138182869.1">
    <property type="nucleotide sequence ID" value="NZ_VBUI01000041.1"/>
</dbReference>
<feature type="transmembrane region" description="Helical" evidence="2">
    <location>
        <begin position="51"/>
        <end position="70"/>
    </location>
</feature>
<feature type="domain" description="Polysaccharide biosynthesis protein CapD-like" evidence="3">
    <location>
        <begin position="283"/>
        <end position="575"/>
    </location>
</feature>
<evidence type="ECO:0000256" key="2">
    <source>
        <dbReference type="SAM" id="Phobius"/>
    </source>
</evidence>
<dbReference type="Pfam" id="PF02719">
    <property type="entry name" value="Polysacc_synt_2"/>
    <property type="match status" value="1"/>
</dbReference>
<dbReference type="SUPFAM" id="SSF53335">
    <property type="entry name" value="S-adenosyl-L-methionine-dependent methyltransferases"/>
    <property type="match status" value="1"/>
</dbReference>
<feature type="transmembrane region" description="Helical" evidence="2">
    <location>
        <begin position="82"/>
        <end position="108"/>
    </location>
</feature>
<evidence type="ECO:0000313" key="5">
    <source>
        <dbReference type="Proteomes" id="UP000306973"/>
    </source>
</evidence>
<dbReference type="InterPro" id="IPR003869">
    <property type="entry name" value="Polysac_CapD-like"/>
</dbReference>
<dbReference type="Gene3D" id="3.40.50.720">
    <property type="entry name" value="NAD(P)-binding Rossmann-like Domain"/>
    <property type="match status" value="2"/>
</dbReference>
<keyword evidence="2" id="KW-0472">Membrane</keyword>
<evidence type="ECO:0000313" key="4">
    <source>
        <dbReference type="EMBL" id="TLF45514.1"/>
    </source>
</evidence>
<feature type="transmembrane region" description="Helical" evidence="2">
    <location>
        <begin position="17"/>
        <end position="39"/>
    </location>
</feature>
<gene>
    <name evidence="4" type="ORF">FEI13_17935</name>
</gene>
<protein>
    <submittedName>
        <fullName evidence="4">Polysaccharide biosynthesis protein</fullName>
    </submittedName>
</protein>
<dbReference type="CDD" id="cd05237">
    <property type="entry name" value="UDP_invert_4-6DH_SDR_e"/>
    <property type="match status" value="1"/>
</dbReference>
<accession>A0A5R8M7H1</accession>
<keyword evidence="2" id="KW-0812">Transmembrane</keyword>
<proteinExistence type="inferred from homology"/>
<dbReference type="InterPro" id="IPR029063">
    <property type="entry name" value="SAM-dependent_MTases_sf"/>
</dbReference>
<evidence type="ECO:0000256" key="1">
    <source>
        <dbReference type="ARBA" id="ARBA00007430"/>
    </source>
</evidence>
<dbReference type="InterPro" id="IPR036291">
    <property type="entry name" value="NAD(P)-bd_dom_sf"/>
</dbReference>
<dbReference type="OrthoDB" id="9803111at2"/>
<name>A0A5R8M7H1_9GAMM</name>
<sequence>MVILERLFRLPRRYKRLILLTLDASLLTLSFLAAVWLRLEHLGPLAAPPAWGIWLVVLPVSLAIFLRLGFYRAVIRFMSTKALNTLVLGIASSAALLMLLCGLFAVAMPRSVCVIYPMLALLSVGGVRVFLRSLHMRQQIRYKDPVILYGAGSSGSQLVHSLRQGGEYTPVAFVDDWRGMHGTSVEGLRVYSPEALPRLVKDFGAKCILLAMPSAPRTRRQEVLRMLEPLAIPVQTLPSMEDVIAGRAQLNEIRDVTVEDLLGRDTVPPDQTLLDANIRDKVVMVTGAGGSIGSELCRQALQQGPRALLLFEFCEYALYAIERELLQRVEEQRLEVTVRALLGSVQDRQRLDSVLKAFGVETIYHAAAFKHVPMVEHNSIQGIRNNVFGTLATAQAAIAHGVETFVLISTDKAVRPTNVMGTTKRLAELVCQALAKQQRGTRFTMVRFGNVLGSSGSVVPLFNEQIAQGGPVTVTHPEVTRYFMTIPEASQLVIQAGAMGSDGDVFVLDMGSPVKIAELAAEMIRLSGLAVRNEANPEGDIEIRFSGLRPGEKLYEELLIGENAEQTAHPRILCAHEDYWPWPRLKDYLQALYRATQEHRHDTIRQLLLEAPTGYAPITDDITDLVWRHTPAAEENAVLAPLPIAASQISCAATPSRVAREEPVMANMVPSYASRR</sequence>
<evidence type="ECO:0000259" key="3">
    <source>
        <dbReference type="Pfam" id="PF02719"/>
    </source>
</evidence>
<dbReference type="EMBL" id="VBUI01000041">
    <property type="protein sequence ID" value="TLF45514.1"/>
    <property type="molecule type" value="Genomic_DNA"/>
</dbReference>
<comment type="similarity">
    <text evidence="1">Belongs to the polysaccharide synthase family.</text>
</comment>
<comment type="caution">
    <text evidence="4">The sequence shown here is derived from an EMBL/GenBank/DDBJ whole genome shotgun (WGS) entry which is preliminary data.</text>
</comment>
<dbReference type="PANTHER" id="PTHR43318:SF1">
    <property type="entry name" value="POLYSACCHARIDE BIOSYNTHESIS PROTEIN EPSC-RELATED"/>
    <property type="match status" value="1"/>
</dbReference>
<dbReference type="Proteomes" id="UP000306973">
    <property type="component" value="Unassembled WGS sequence"/>
</dbReference>
<organism evidence="4 5">
    <name type="scientific">Halomonas urmiana</name>
    <dbReference type="NCBI Taxonomy" id="490901"/>
    <lineage>
        <taxon>Bacteria</taxon>
        <taxon>Pseudomonadati</taxon>
        <taxon>Pseudomonadota</taxon>
        <taxon>Gammaproteobacteria</taxon>
        <taxon>Oceanospirillales</taxon>
        <taxon>Halomonadaceae</taxon>
        <taxon>Halomonas</taxon>
    </lineage>
</organism>